<feature type="signal peptide" evidence="1">
    <location>
        <begin position="1"/>
        <end position="21"/>
    </location>
</feature>
<evidence type="ECO:0000313" key="3">
    <source>
        <dbReference type="Proteomes" id="UP001265259"/>
    </source>
</evidence>
<name>A0ABU3DHI6_9RHOB</name>
<protein>
    <submittedName>
        <fullName evidence="2">Uncharacterized protein</fullName>
    </submittedName>
</protein>
<evidence type="ECO:0000256" key="1">
    <source>
        <dbReference type="SAM" id="SignalP"/>
    </source>
</evidence>
<keyword evidence="1" id="KW-0732">Signal</keyword>
<comment type="caution">
    <text evidence="2">The sequence shown here is derived from an EMBL/GenBank/DDBJ whole genome shotgun (WGS) entry which is preliminary data.</text>
</comment>
<organism evidence="2 3">
    <name type="scientific">Tropicimonas omnivorans</name>
    <dbReference type="NCBI Taxonomy" id="3075590"/>
    <lineage>
        <taxon>Bacteria</taxon>
        <taxon>Pseudomonadati</taxon>
        <taxon>Pseudomonadota</taxon>
        <taxon>Alphaproteobacteria</taxon>
        <taxon>Rhodobacterales</taxon>
        <taxon>Roseobacteraceae</taxon>
        <taxon>Tropicimonas</taxon>
    </lineage>
</organism>
<sequence length="253" mass="26536">MTPILRILFLASLASAAPACAQERRTESFWILHEQARPDPSCAEAASCPALRSYESRPFEPGETATVRRLFATMRHASHLAAPQICDSGAPSAAPDLGDLEALPMAEKGATLKGLTQVGFDATRISAPPGLPDTFGADLHDAFVRILGEAGLEVVTPEEAAALPGAPQLSLSASFGDPADACGYRYSGFASLTQTAVMTRDPSLKVRAGSWSMSIKGAGMDEPRQEAGKLHDIAAALADAWRDANGIVPPPDQ</sequence>
<accession>A0ABU3DHI6</accession>
<dbReference type="RefSeq" id="WP_311691471.1">
    <property type="nucleotide sequence ID" value="NZ_JAVRHL010000003.1"/>
</dbReference>
<proteinExistence type="predicted"/>
<gene>
    <name evidence="2" type="ORF">RM543_10775</name>
</gene>
<keyword evidence="3" id="KW-1185">Reference proteome</keyword>
<dbReference type="Proteomes" id="UP001265259">
    <property type="component" value="Unassembled WGS sequence"/>
</dbReference>
<evidence type="ECO:0000313" key="2">
    <source>
        <dbReference type="EMBL" id="MDT0683171.1"/>
    </source>
</evidence>
<feature type="chain" id="PRO_5046708749" evidence="1">
    <location>
        <begin position="22"/>
        <end position="253"/>
    </location>
</feature>
<dbReference type="EMBL" id="JAVRHL010000003">
    <property type="protein sequence ID" value="MDT0683171.1"/>
    <property type="molecule type" value="Genomic_DNA"/>
</dbReference>
<reference evidence="2 3" key="1">
    <citation type="submission" date="2023-09" db="EMBL/GenBank/DDBJ databases">
        <authorList>
            <person name="Rey-Velasco X."/>
        </authorList>
    </citation>
    <scope>NUCLEOTIDE SEQUENCE [LARGE SCALE GENOMIC DNA]</scope>
    <source>
        <strain evidence="2 3">F158</strain>
    </source>
</reference>